<dbReference type="GO" id="GO:0009055">
    <property type="term" value="F:electron transfer activity"/>
    <property type="evidence" value="ECO:0007669"/>
    <property type="project" value="InterPro"/>
</dbReference>
<name>A0A7M2X3T1_9BACT</name>
<dbReference type="SUPFAM" id="SSF46626">
    <property type="entry name" value="Cytochrome c"/>
    <property type="match status" value="1"/>
</dbReference>
<reference evidence="8 9" key="1">
    <citation type="submission" date="2020-10" db="EMBL/GenBank/DDBJ databases">
        <title>Wide distribution of Phycisphaera-like planctomycetes from WD2101 soil group in peatlands and genome analysis of the first cultivated representative.</title>
        <authorList>
            <person name="Dedysh S.N."/>
            <person name="Beletsky A.V."/>
            <person name="Ivanova A."/>
            <person name="Kulichevskaya I.S."/>
            <person name="Suzina N.E."/>
            <person name="Philippov D.A."/>
            <person name="Rakitin A.L."/>
            <person name="Mardanov A.V."/>
            <person name="Ravin N.V."/>
        </authorList>
    </citation>
    <scope>NUCLEOTIDE SEQUENCE [LARGE SCALE GENOMIC DNA]</scope>
    <source>
        <strain evidence="8 9">M1803</strain>
    </source>
</reference>
<dbReference type="Pfam" id="PF07631">
    <property type="entry name" value="PSD4"/>
    <property type="match status" value="1"/>
</dbReference>
<evidence type="ECO:0000256" key="1">
    <source>
        <dbReference type="ARBA" id="ARBA00022617"/>
    </source>
</evidence>
<feature type="domain" description="PA14" evidence="7">
    <location>
        <begin position="122"/>
        <end position="317"/>
    </location>
</feature>
<dbReference type="InterPro" id="IPR011478">
    <property type="entry name" value="DUF1585"/>
</dbReference>
<evidence type="ECO:0000313" key="9">
    <source>
        <dbReference type="Proteomes" id="UP000593765"/>
    </source>
</evidence>
<feature type="region of interest" description="Disordered" evidence="5">
    <location>
        <begin position="155"/>
        <end position="205"/>
    </location>
</feature>
<dbReference type="SMART" id="SM00758">
    <property type="entry name" value="PA14"/>
    <property type="match status" value="1"/>
</dbReference>
<dbReference type="Gene3D" id="3.90.182.10">
    <property type="entry name" value="Toxin - Anthrax Protective Antigen,domain 1"/>
    <property type="match status" value="1"/>
</dbReference>
<dbReference type="GO" id="GO:0046872">
    <property type="term" value="F:metal ion binding"/>
    <property type="evidence" value="ECO:0007669"/>
    <property type="project" value="UniProtKB-KW"/>
</dbReference>
<dbReference type="Proteomes" id="UP000593765">
    <property type="component" value="Chromosome"/>
</dbReference>
<sequence length="788" mass="86652">MSVQVVNAAEVTGEAIYTQQCVRCHSPSGGGTKKAALPLIGDKSLPQLARVIQRTMPESDPGSLSQADAAKVAEYVYKGFYSPDAQAKANPPRVDLARLTVRQYRNSVADLIGSFRQPIKPDDRRGLRGEYFASRDFRTDRRLIDRIDPELNFDFHADGPAEAAPQDVRASKDDGKSKSGTAAKGAPESKAAAGQDDGKSKDGFNPQQFCARWEGSVTAPETGPYDFVVRSDQAVRLFVNDLRTPLIDAMIKSGSDTEFRGTIFLLAGRSYSLRLEFSKGRQLTPENLRKHLPPVPASVALLWKAPHRPEEIIPSRHLSAGRSAEVAVIETPFPPDDRSYGWERGTTISKEWFAATTGGALEAAGYIAARLPELSGVQDNASDRAIKLRAFSKTFAERAFRRPLTDAEKKRYVDSQFDAEPNDPQLAVKRSVLLVLKSARFLYPALSDMPPQYAAASKLSYTLWDSSPDKLLMDAAAAGKLGTRDELRRHAERMLADPRARTKVREFMFAWLHVDHSPEVVKDAKRFPGFDAKLAADLRTSLELFLDDVVWSEASDFRQLMLSDQAYLNGRLAKFYGAGLPPDAGFQKTTFDPGHRSGVVTHPYLLSVLAYAGESSPIHRGVFLVRGILGVSLRPPNEAFVPLPPDKHPDLTTRQRVSLQTKGESCIGCHGVINPVGFALENFDAVGRHRERDASKPIDVTGEYETRAGPIAKFDGPKQLATYLAGSEDVHGAFAQQMFQHLVKQSVRAYGLQMPAELRKTFVQNGYSVKKLIVEIAATAAEKVVSSQ</sequence>
<dbReference type="GO" id="GO:0020037">
    <property type="term" value="F:heme binding"/>
    <property type="evidence" value="ECO:0007669"/>
    <property type="project" value="InterPro"/>
</dbReference>
<gene>
    <name evidence="8" type="ORF">IPV69_14175</name>
</gene>
<evidence type="ECO:0000256" key="2">
    <source>
        <dbReference type="ARBA" id="ARBA00022723"/>
    </source>
</evidence>
<keyword evidence="2 4" id="KW-0479">Metal-binding</keyword>
<dbReference type="InterPro" id="IPR036909">
    <property type="entry name" value="Cyt_c-like_dom_sf"/>
</dbReference>
<dbReference type="Pfam" id="PF07624">
    <property type="entry name" value="PSD2"/>
    <property type="match status" value="1"/>
</dbReference>
<dbReference type="InterPro" id="IPR013039">
    <property type="entry name" value="DUF1588"/>
</dbReference>
<dbReference type="InterPro" id="IPR009056">
    <property type="entry name" value="Cyt_c-like_dom"/>
</dbReference>
<dbReference type="AlphaFoldDB" id="A0A7M2X3T1"/>
<accession>A0A7M2X3T1</accession>
<dbReference type="InterPro" id="IPR013042">
    <property type="entry name" value="DUF1592"/>
</dbReference>
<proteinExistence type="predicted"/>
<organism evidence="8 9">
    <name type="scientific">Humisphaera borealis</name>
    <dbReference type="NCBI Taxonomy" id="2807512"/>
    <lineage>
        <taxon>Bacteria</taxon>
        <taxon>Pseudomonadati</taxon>
        <taxon>Planctomycetota</taxon>
        <taxon>Phycisphaerae</taxon>
        <taxon>Tepidisphaerales</taxon>
        <taxon>Tepidisphaeraceae</taxon>
        <taxon>Humisphaera</taxon>
    </lineage>
</organism>
<dbReference type="PROSITE" id="PS51007">
    <property type="entry name" value="CYTC"/>
    <property type="match status" value="1"/>
</dbReference>
<keyword evidence="3 4" id="KW-0408">Iron</keyword>
<dbReference type="Gene3D" id="1.10.760.10">
    <property type="entry name" value="Cytochrome c-like domain"/>
    <property type="match status" value="1"/>
</dbReference>
<dbReference type="Pfam" id="PF07691">
    <property type="entry name" value="PA14"/>
    <property type="match status" value="1"/>
</dbReference>
<feature type="domain" description="Cytochrome c" evidence="6">
    <location>
        <begin position="8"/>
        <end position="80"/>
    </location>
</feature>
<evidence type="ECO:0000259" key="6">
    <source>
        <dbReference type="PROSITE" id="PS51007"/>
    </source>
</evidence>
<dbReference type="KEGG" id="hbs:IPV69_14175"/>
<evidence type="ECO:0000256" key="5">
    <source>
        <dbReference type="SAM" id="MobiDB-lite"/>
    </source>
</evidence>
<evidence type="ECO:0000313" key="8">
    <source>
        <dbReference type="EMBL" id="QOV92427.1"/>
    </source>
</evidence>
<protein>
    <submittedName>
        <fullName evidence="8">DUF1592 domain-containing protein</fullName>
    </submittedName>
</protein>
<dbReference type="EMBL" id="CP063458">
    <property type="protein sequence ID" value="QOV92427.1"/>
    <property type="molecule type" value="Genomic_DNA"/>
</dbReference>
<dbReference type="InterPro" id="IPR011658">
    <property type="entry name" value="PA14_dom"/>
</dbReference>
<evidence type="ECO:0000256" key="4">
    <source>
        <dbReference type="PROSITE-ProRule" id="PRU00433"/>
    </source>
</evidence>
<keyword evidence="1 4" id="KW-0349">Heme</keyword>
<dbReference type="Pfam" id="PF13442">
    <property type="entry name" value="Cytochrome_CBB3"/>
    <property type="match status" value="1"/>
</dbReference>
<keyword evidence="9" id="KW-1185">Reference proteome</keyword>
<feature type="compositionally biased region" description="Low complexity" evidence="5">
    <location>
        <begin position="182"/>
        <end position="194"/>
    </location>
</feature>
<evidence type="ECO:0000256" key="3">
    <source>
        <dbReference type="ARBA" id="ARBA00023004"/>
    </source>
</evidence>
<dbReference type="InterPro" id="IPR037524">
    <property type="entry name" value="PA14/GLEYA"/>
</dbReference>
<evidence type="ECO:0000259" key="7">
    <source>
        <dbReference type="PROSITE" id="PS51820"/>
    </source>
</evidence>
<dbReference type="SUPFAM" id="SSF56988">
    <property type="entry name" value="Anthrax protective antigen"/>
    <property type="match status" value="1"/>
</dbReference>
<dbReference type="PROSITE" id="PS51820">
    <property type="entry name" value="PA14"/>
    <property type="match status" value="1"/>
</dbReference>
<dbReference type="Pfam" id="PF07627">
    <property type="entry name" value="PSCyt3"/>
    <property type="match status" value="1"/>
</dbReference>